<proteinExistence type="predicted"/>
<evidence type="ECO:0000313" key="2">
    <source>
        <dbReference type="EMBL" id="KAK7493377.1"/>
    </source>
</evidence>
<organism evidence="2 3">
    <name type="scientific">Batillaria attramentaria</name>
    <dbReference type="NCBI Taxonomy" id="370345"/>
    <lineage>
        <taxon>Eukaryota</taxon>
        <taxon>Metazoa</taxon>
        <taxon>Spiralia</taxon>
        <taxon>Lophotrochozoa</taxon>
        <taxon>Mollusca</taxon>
        <taxon>Gastropoda</taxon>
        <taxon>Caenogastropoda</taxon>
        <taxon>Sorbeoconcha</taxon>
        <taxon>Cerithioidea</taxon>
        <taxon>Batillariidae</taxon>
        <taxon>Batillaria</taxon>
    </lineage>
</organism>
<dbReference type="AlphaFoldDB" id="A0ABD0L2U7"/>
<feature type="non-terminal residue" evidence="2">
    <location>
        <position position="237"/>
    </location>
</feature>
<feature type="signal peptide" evidence="1">
    <location>
        <begin position="1"/>
        <end position="24"/>
    </location>
</feature>
<dbReference type="EMBL" id="JACVVK020000094">
    <property type="protein sequence ID" value="KAK7493377.1"/>
    <property type="molecule type" value="Genomic_DNA"/>
</dbReference>
<name>A0ABD0L2U7_9CAEN</name>
<evidence type="ECO:0000256" key="1">
    <source>
        <dbReference type="SAM" id="SignalP"/>
    </source>
</evidence>
<gene>
    <name evidence="2" type="ORF">BaRGS_00015503</name>
</gene>
<evidence type="ECO:0000313" key="3">
    <source>
        <dbReference type="Proteomes" id="UP001519460"/>
    </source>
</evidence>
<dbReference type="Proteomes" id="UP001519460">
    <property type="component" value="Unassembled WGS sequence"/>
</dbReference>
<accession>A0ABD0L2U7</accession>
<comment type="caution">
    <text evidence="2">The sequence shown here is derived from an EMBL/GenBank/DDBJ whole genome shotgun (WGS) entry which is preliminary data.</text>
</comment>
<keyword evidence="3" id="KW-1185">Reference proteome</keyword>
<sequence>VFVFSNMKIFILFALALVTASVAGQCDDAELQTCASDYEGALQAEPTLLTDSARFCPVFQTFVDCIRTACGGVSLPQSAKTELENSLQQNGVSCDINYGSAGAVPITSTLSVPDQCDEAGIQTCFNAYGAAVEADDTIFRDSARYCPVIQTYVDCIRTACPGVSFPQSSKTELEDSLQQAGLSCDINYGSAGAVPITSTLSVPDQCDEAGIQTCFNAYGAAVEADDTIFRDSARYCP</sequence>
<reference evidence="2 3" key="1">
    <citation type="journal article" date="2023" name="Sci. Data">
        <title>Genome assembly of the Korean intertidal mud-creeper Batillaria attramentaria.</title>
        <authorList>
            <person name="Patra A.K."/>
            <person name="Ho P.T."/>
            <person name="Jun S."/>
            <person name="Lee S.J."/>
            <person name="Kim Y."/>
            <person name="Won Y.J."/>
        </authorList>
    </citation>
    <scope>NUCLEOTIDE SEQUENCE [LARGE SCALE GENOMIC DNA]</scope>
    <source>
        <strain evidence="2">Wonlab-2016</strain>
    </source>
</reference>
<protein>
    <recommendedName>
        <fullName evidence="4">Secreted protein</fullName>
    </recommendedName>
</protein>
<keyword evidence="1" id="KW-0732">Signal</keyword>
<feature type="chain" id="PRO_5044769855" description="Secreted protein" evidence="1">
    <location>
        <begin position="25"/>
        <end position="237"/>
    </location>
</feature>
<feature type="non-terminal residue" evidence="2">
    <location>
        <position position="1"/>
    </location>
</feature>
<evidence type="ECO:0008006" key="4">
    <source>
        <dbReference type="Google" id="ProtNLM"/>
    </source>
</evidence>